<dbReference type="EMBL" id="SPLM01000073">
    <property type="protein sequence ID" value="TMW62697.1"/>
    <property type="molecule type" value="Genomic_DNA"/>
</dbReference>
<name>A0A8K1CID7_PYTOL</name>
<gene>
    <name evidence="1" type="ORF">Poli38472_005315</name>
</gene>
<evidence type="ECO:0000313" key="2">
    <source>
        <dbReference type="Proteomes" id="UP000794436"/>
    </source>
</evidence>
<dbReference type="SUPFAM" id="SSF140860">
    <property type="entry name" value="Pseudo ankyrin repeat-like"/>
    <property type="match status" value="1"/>
</dbReference>
<dbReference type="Pfam" id="PF13637">
    <property type="entry name" value="Ank_4"/>
    <property type="match status" value="2"/>
</dbReference>
<proteinExistence type="predicted"/>
<dbReference type="PANTHER" id="PTHR46586:SF3">
    <property type="entry name" value="ANKYRIN REPEAT-CONTAINING PROTEIN"/>
    <property type="match status" value="1"/>
</dbReference>
<sequence length="567" mass="64436">MDMHDQRLRMTTCMARVHADIAALDHVLDLIDTCLDMSVYFNPPRAVMAGSIRLFDRVAKRVLASDADPALIMYWFAKAMETAASRDDLAMVRRVHYHHPTRLPVKIITKACERGNLELIRWVVDNRTDDVCVSDLSGELPAWRLDCCLKRASMTAIRCGHFHVLRWLYERGLIRNMDQSGDKAAADGDFEMVKWLHEINAPGLFTVSAMDKAASNGHLEIVRFLHENRQEGYTSTAMVGATVDGHQEVVNFLREIGAEEEVTWQLVHEAAHAGRLDILQWNNYAMRDRQWLQTAMTAAFNQGNLEVIQFLVERRRINCRPSHLETAATKGDLGILQWVHEKRCGEWSTTVMGNAARHGHLSIVQWLHNNRSEGCTTYAMDGAAREGHLEVVVWLHENRTEGCTATAMNESARNGHLDVVKWLHSNRTEGCTKAAMDGAAQNGHVTVLEWLHENRTEGCTTNAMDYAALYDHLEAVIWLHENRSEGCTKMAMDYGTEPVVRWLHFHRQEGATTRAMTRASRDGNLALLDFLYTHRTEGMAANAASMVEYDEGHLPINQWIRERYPDQ</sequence>
<evidence type="ECO:0000313" key="1">
    <source>
        <dbReference type="EMBL" id="TMW62697.1"/>
    </source>
</evidence>
<dbReference type="Proteomes" id="UP000794436">
    <property type="component" value="Unassembled WGS sequence"/>
</dbReference>
<comment type="caution">
    <text evidence="1">The sequence shown here is derived from an EMBL/GenBank/DDBJ whole genome shotgun (WGS) entry which is preliminary data.</text>
</comment>
<dbReference type="SUPFAM" id="SSF48403">
    <property type="entry name" value="Ankyrin repeat"/>
    <property type="match status" value="1"/>
</dbReference>
<dbReference type="Gene3D" id="1.25.40.20">
    <property type="entry name" value="Ankyrin repeat-containing domain"/>
    <property type="match status" value="2"/>
</dbReference>
<evidence type="ECO:0008006" key="3">
    <source>
        <dbReference type="Google" id="ProtNLM"/>
    </source>
</evidence>
<keyword evidence="2" id="KW-1185">Reference proteome</keyword>
<protein>
    <recommendedName>
        <fullName evidence="3">Ankyrin repeat protein</fullName>
    </recommendedName>
</protein>
<dbReference type="InterPro" id="IPR002110">
    <property type="entry name" value="Ankyrin_rpt"/>
</dbReference>
<reference evidence="1" key="1">
    <citation type="submission" date="2019-03" db="EMBL/GenBank/DDBJ databases">
        <title>Long read genome sequence of the mycoparasitic Pythium oligandrum ATCC 38472 isolated from sugarbeet rhizosphere.</title>
        <authorList>
            <person name="Gaulin E."/>
        </authorList>
    </citation>
    <scope>NUCLEOTIDE SEQUENCE</scope>
    <source>
        <strain evidence="1">ATCC 38472_TT</strain>
    </source>
</reference>
<accession>A0A8K1CID7</accession>
<organism evidence="1 2">
    <name type="scientific">Pythium oligandrum</name>
    <name type="common">Mycoparasitic fungus</name>
    <dbReference type="NCBI Taxonomy" id="41045"/>
    <lineage>
        <taxon>Eukaryota</taxon>
        <taxon>Sar</taxon>
        <taxon>Stramenopiles</taxon>
        <taxon>Oomycota</taxon>
        <taxon>Peronosporomycetes</taxon>
        <taxon>Pythiales</taxon>
        <taxon>Pythiaceae</taxon>
        <taxon>Pythium</taxon>
    </lineage>
</organism>
<dbReference type="InterPro" id="IPR036770">
    <property type="entry name" value="Ankyrin_rpt-contain_sf"/>
</dbReference>
<dbReference type="InterPro" id="IPR052050">
    <property type="entry name" value="SecEffector_AnkRepeat"/>
</dbReference>
<dbReference type="AlphaFoldDB" id="A0A8K1CID7"/>
<dbReference type="OrthoDB" id="530303at2759"/>
<dbReference type="PANTHER" id="PTHR46586">
    <property type="entry name" value="ANKYRIN REPEAT-CONTAINING PROTEIN"/>
    <property type="match status" value="1"/>
</dbReference>
<dbReference type="Pfam" id="PF12796">
    <property type="entry name" value="Ank_2"/>
    <property type="match status" value="1"/>
</dbReference>